<reference evidence="3 4" key="1">
    <citation type="journal article" date="2014" name="Genome Announc.">
        <title>Draft Genome Sequence of Magnetospirillum sp. Strain SO-1, a Freshwater Magnetotactic Bacterium Isolated from the Ol'khovka River, Russia.</title>
        <authorList>
            <person name="Grouzdev D.S."/>
            <person name="Dziuba M.V."/>
            <person name="Sukhacheva M.S."/>
            <person name="Mardanov A.V."/>
            <person name="Beletskiy A.V."/>
            <person name="Kuznetsov B.B."/>
            <person name="Skryabin K.G."/>
        </authorList>
    </citation>
    <scope>NUCLEOTIDE SEQUENCE [LARGE SCALE GENOMIC DNA]</scope>
    <source>
        <strain evidence="3 4">SO-1</strain>
    </source>
</reference>
<protein>
    <recommendedName>
        <fullName evidence="2">Ribbon-helix-helix protein CopG domain-containing protein</fullName>
    </recommendedName>
</protein>
<sequence length="108" mass="12149">MHCDTVNDAETQEAAMTEPAAKTQISLRVPAELVEAFDAIAKGMERDRSWVMLRALKQYLETEGADVLRELEGLAAAERGELFDFDEVMAEAEEIIRQAEQRHKRKAG</sequence>
<accession>M2ZP91</accession>
<dbReference type="InterPro" id="IPR013321">
    <property type="entry name" value="Arc_rbn_hlx_hlx"/>
</dbReference>
<dbReference type="InterPro" id="IPR002145">
    <property type="entry name" value="CopG"/>
</dbReference>
<feature type="domain" description="Ribbon-helix-helix protein CopG" evidence="2">
    <location>
        <begin position="24"/>
        <end position="63"/>
    </location>
</feature>
<dbReference type="GO" id="GO:0006355">
    <property type="term" value="P:regulation of DNA-templated transcription"/>
    <property type="evidence" value="ECO:0007669"/>
    <property type="project" value="InterPro"/>
</dbReference>
<feature type="region of interest" description="Disordered" evidence="1">
    <location>
        <begin position="1"/>
        <end position="22"/>
    </location>
</feature>
<dbReference type="AlphaFoldDB" id="M2ZP91"/>
<evidence type="ECO:0000313" key="3">
    <source>
        <dbReference type="EMBL" id="EME69107.1"/>
    </source>
</evidence>
<evidence type="ECO:0000259" key="2">
    <source>
        <dbReference type="Pfam" id="PF01402"/>
    </source>
</evidence>
<evidence type="ECO:0000256" key="1">
    <source>
        <dbReference type="SAM" id="MobiDB-lite"/>
    </source>
</evidence>
<name>M2ZP91_9PROT</name>
<dbReference type="InterPro" id="IPR052991">
    <property type="entry name" value="Non-func_TypeII_TA_Antitoxin"/>
</dbReference>
<organism evidence="3 4">
    <name type="scientific">Paramagnetospirillum caucaseum</name>
    <dbReference type="NCBI Taxonomy" id="1244869"/>
    <lineage>
        <taxon>Bacteria</taxon>
        <taxon>Pseudomonadati</taxon>
        <taxon>Pseudomonadota</taxon>
        <taxon>Alphaproteobacteria</taxon>
        <taxon>Rhodospirillales</taxon>
        <taxon>Magnetospirillaceae</taxon>
        <taxon>Paramagnetospirillum</taxon>
    </lineage>
</organism>
<dbReference type="CDD" id="cd22233">
    <property type="entry name" value="RHH_CopAso-like"/>
    <property type="match status" value="1"/>
</dbReference>
<proteinExistence type="predicted"/>
<dbReference type="EMBL" id="AONQ01000042">
    <property type="protein sequence ID" value="EME69107.1"/>
    <property type="molecule type" value="Genomic_DNA"/>
</dbReference>
<comment type="caution">
    <text evidence="3">The sequence shown here is derived from an EMBL/GenBank/DDBJ whole genome shotgun (WGS) entry which is preliminary data.</text>
</comment>
<keyword evidence="4" id="KW-1185">Reference proteome</keyword>
<dbReference type="eggNOG" id="COG3905">
    <property type="taxonomic scope" value="Bacteria"/>
</dbReference>
<dbReference type="Gene3D" id="1.10.1220.10">
    <property type="entry name" value="Met repressor-like"/>
    <property type="match status" value="1"/>
</dbReference>
<dbReference type="SUPFAM" id="SSF47598">
    <property type="entry name" value="Ribbon-helix-helix"/>
    <property type="match status" value="1"/>
</dbReference>
<dbReference type="PANTHER" id="PTHR40688">
    <property type="match status" value="1"/>
</dbReference>
<dbReference type="InterPro" id="IPR010985">
    <property type="entry name" value="Ribbon_hlx_hlx"/>
</dbReference>
<evidence type="ECO:0000313" key="4">
    <source>
        <dbReference type="Proteomes" id="UP000011744"/>
    </source>
</evidence>
<dbReference type="Pfam" id="PF01402">
    <property type="entry name" value="RHH_1"/>
    <property type="match status" value="1"/>
</dbReference>
<gene>
    <name evidence="3" type="ORF">H261_14920</name>
</gene>
<dbReference type="STRING" id="1244869.H261_14920"/>
<dbReference type="Proteomes" id="UP000011744">
    <property type="component" value="Unassembled WGS sequence"/>
</dbReference>
<dbReference type="PATRIC" id="fig|1244869.3.peg.3001"/>
<dbReference type="PANTHER" id="PTHR40688:SF2">
    <property type="entry name" value="RIBBON-HELIX-HELIX PROTEIN COPG DOMAIN-CONTAINING PROTEIN"/>
    <property type="match status" value="1"/>
</dbReference>